<reference evidence="2" key="1">
    <citation type="journal article" date="2020" name="Stud. Mycol.">
        <title>101 Dothideomycetes genomes: a test case for predicting lifestyles and emergence of pathogens.</title>
        <authorList>
            <person name="Haridas S."/>
            <person name="Albert R."/>
            <person name="Binder M."/>
            <person name="Bloem J."/>
            <person name="Labutti K."/>
            <person name="Salamov A."/>
            <person name="Andreopoulos B."/>
            <person name="Baker S."/>
            <person name="Barry K."/>
            <person name="Bills G."/>
            <person name="Bluhm B."/>
            <person name="Cannon C."/>
            <person name="Castanera R."/>
            <person name="Culley D."/>
            <person name="Daum C."/>
            <person name="Ezra D."/>
            <person name="Gonzalez J."/>
            <person name="Henrissat B."/>
            <person name="Kuo A."/>
            <person name="Liang C."/>
            <person name="Lipzen A."/>
            <person name="Lutzoni F."/>
            <person name="Magnuson J."/>
            <person name="Mondo S."/>
            <person name="Nolan M."/>
            <person name="Ohm R."/>
            <person name="Pangilinan J."/>
            <person name="Park H.-J."/>
            <person name="Ramirez L."/>
            <person name="Alfaro M."/>
            <person name="Sun H."/>
            <person name="Tritt A."/>
            <person name="Yoshinaga Y."/>
            <person name="Zwiers L.-H."/>
            <person name="Turgeon B."/>
            <person name="Goodwin S."/>
            <person name="Spatafora J."/>
            <person name="Crous P."/>
            <person name="Grigoriev I."/>
        </authorList>
    </citation>
    <scope>NUCLEOTIDE SEQUENCE</scope>
    <source>
        <strain evidence="2">CBS 175.79</strain>
    </source>
</reference>
<protein>
    <submittedName>
        <fullName evidence="2">Uncharacterized protein</fullName>
    </submittedName>
</protein>
<sequence length="166" mass="19129">MESNNHQQHQPNASLPSESPVQSTDATPTTTTTASLSTTTTTHEQQLTSSESFCRDPFSPNYCYICPLNEQEKAEWIATWPLPLRADHWEVYESAEHAEVTRPFDQLRVLLRQRGLDEEFMRIMSGSRDQTQADGFNNDFEERYEEARKFLRGANEGELLERAEEI</sequence>
<dbReference type="GeneID" id="54287059"/>
<dbReference type="RefSeq" id="XP_033377226.1">
    <property type="nucleotide sequence ID" value="XM_033529662.1"/>
</dbReference>
<dbReference type="EMBL" id="ML978081">
    <property type="protein sequence ID" value="KAF2008887.1"/>
    <property type="molecule type" value="Genomic_DNA"/>
</dbReference>
<name>A0A6A5X7U5_9PLEO</name>
<feature type="compositionally biased region" description="Low complexity" evidence="1">
    <location>
        <begin position="23"/>
        <end position="51"/>
    </location>
</feature>
<accession>A0A6A5X7U5</accession>
<evidence type="ECO:0000313" key="3">
    <source>
        <dbReference type="Proteomes" id="UP000799778"/>
    </source>
</evidence>
<dbReference type="AlphaFoldDB" id="A0A6A5X7U5"/>
<evidence type="ECO:0000256" key="1">
    <source>
        <dbReference type="SAM" id="MobiDB-lite"/>
    </source>
</evidence>
<gene>
    <name evidence="2" type="ORF">BU24DRAFT_429147</name>
</gene>
<keyword evidence="3" id="KW-1185">Reference proteome</keyword>
<dbReference type="OrthoDB" id="3788902at2759"/>
<feature type="compositionally biased region" description="Polar residues" evidence="1">
    <location>
        <begin position="1"/>
        <end position="22"/>
    </location>
</feature>
<proteinExistence type="predicted"/>
<dbReference type="Proteomes" id="UP000799778">
    <property type="component" value="Unassembled WGS sequence"/>
</dbReference>
<feature type="region of interest" description="Disordered" evidence="1">
    <location>
        <begin position="1"/>
        <end position="51"/>
    </location>
</feature>
<evidence type="ECO:0000313" key="2">
    <source>
        <dbReference type="EMBL" id="KAF2008887.1"/>
    </source>
</evidence>
<organism evidence="2 3">
    <name type="scientific">Aaosphaeria arxii CBS 175.79</name>
    <dbReference type="NCBI Taxonomy" id="1450172"/>
    <lineage>
        <taxon>Eukaryota</taxon>
        <taxon>Fungi</taxon>
        <taxon>Dikarya</taxon>
        <taxon>Ascomycota</taxon>
        <taxon>Pezizomycotina</taxon>
        <taxon>Dothideomycetes</taxon>
        <taxon>Pleosporomycetidae</taxon>
        <taxon>Pleosporales</taxon>
        <taxon>Pleosporales incertae sedis</taxon>
        <taxon>Aaosphaeria</taxon>
    </lineage>
</organism>